<reference evidence="8" key="1">
    <citation type="submission" date="2016-04" db="EMBL/GenBank/DDBJ databases">
        <title>Complete Genome Sequences of Twelve Strains of a Stable Defined Moderately Diverse Mouse Microbiota 2 (sDMDMm2).</title>
        <authorList>
            <person name="Uchimura Y."/>
            <person name="Wyss M."/>
            <person name="Brugiroux S."/>
            <person name="Limenitakis J.P."/>
            <person name="Stecher B."/>
            <person name="McCoy K.D."/>
            <person name="Macpherson A.J."/>
        </authorList>
    </citation>
    <scope>NUCLEOTIDE SEQUENCE [LARGE SCALE GENOMIC DNA]</scope>
    <source>
        <strain evidence="8">YL27</strain>
    </source>
</reference>
<dbReference type="STRING" id="1796646.A4V02_03680"/>
<proteinExistence type="inferred from homology"/>
<dbReference type="Pfam" id="PF17293">
    <property type="entry name" value="Arm-DNA-bind_5"/>
    <property type="match status" value="1"/>
</dbReference>
<name>A0A1B1S7Z0_9BACT</name>
<keyword evidence="8" id="KW-1185">Reference proteome</keyword>
<evidence type="ECO:0000313" key="8">
    <source>
        <dbReference type="Proteomes" id="UP000186351"/>
    </source>
</evidence>
<organism evidence="7 8">
    <name type="scientific">Muribaculum intestinale</name>
    <dbReference type="NCBI Taxonomy" id="1796646"/>
    <lineage>
        <taxon>Bacteria</taxon>
        <taxon>Pseudomonadati</taxon>
        <taxon>Bacteroidota</taxon>
        <taxon>Bacteroidia</taxon>
        <taxon>Bacteroidales</taxon>
        <taxon>Muribaculaceae</taxon>
        <taxon>Muribaculum</taxon>
    </lineage>
</organism>
<evidence type="ECO:0000259" key="6">
    <source>
        <dbReference type="Pfam" id="PF17293"/>
    </source>
</evidence>
<dbReference type="OrthoDB" id="1094782at2"/>
<dbReference type="CDD" id="cd01185">
    <property type="entry name" value="INTN1_C_like"/>
    <property type="match status" value="1"/>
</dbReference>
<dbReference type="EMBL" id="CP015402">
    <property type="protein sequence ID" value="ANU62907.1"/>
    <property type="molecule type" value="Genomic_DNA"/>
</dbReference>
<dbReference type="AlphaFoldDB" id="A0A1B1S7Z0"/>
<dbReference type="SUPFAM" id="SSF56349">
    <property type="entry name" value="DNA breaking-rejoining enzymes"/>
    <property type="match status" value="1"/>
</dbReference>
<dbReference type="KEGG" id="pary:A4V02_03680"/>
<evidence type="ECO:0000313" key="7">
    <source>
        <dbReference type="EMBL" id="ANU62907.1"/>
    </source>
</evidence>
<keyword evidence="2" id="KW-0238">DNA-binding</keyword>
<dbReference type="GO" id="GO:0006310">
    <property type="term" value="P:DNA recombination"/>
    <property type="evidence" value="ECO:0007669"/>
    <property type="project" value="UniProtKB-KW"/>
</dbReference>
<sequence>MNPTKARVNLKYKEIDGGRKSLYLDYYSNRKRIRESLRLYLLPETSRKAKAENKAVMQKAMEIQHRRMDELTASEKEVEIETSLPDVPLAKAIKEYHTFILGRGDKSTAGNIMGMSRAVTAYRGEDVMLSDVDVSYCDGLVDFLRYDYHSVHGKLKMTTARSYIYLFSGALNMAVEKGYISRNPLFFVKIHDRITRERPQKQFLSVEEVRLLMETQCPVISRPQVKQAYLFSIFTGLIAYDIVNLKWKDLKTSPDGKLSVWCSSRKIFIPLSSNALRWLPDTTNHRGLIFKGLPKDTEINNILKLWQRKAGIEKRLNFSLARNTFAFLILSTGAEVATFCSLMGISSKTAKSYLGMVDRQPASMDEKLKCLQLD</sequence>
<dbReference type="InterPro" id="IPR013762">
    <property type="entry name" value="Integrase-like_cat_sf"/>
</dbReference>
<dbReference type="GO" id="GO:0015074">
    <property type="term" value="P:DNA integration"/>
    <property type="evidence" value="ECO:0007669"/>
    <property type="project" value="InterPro"/>
</dbReference>
<dbReference type="Gene3D" id="1.10.150.130">
    <property type="match status" value="1"/>
</dbReference>
<dbReference type="PANTHER" id="PTHR30349">
    <property type="entry name" value="PHAGE INTEGRASE-RELATED"/>
    <property type="match status" value="1"/>
</dbReference>
<evidence type="ECO:0000256" key="3">
    <source>
        <dbReference type="ARBA" id="ARBA00023172"/>
    </source>
</evidence>
<evidence type="ECO:0000259" key="5">
    <source>
        <dbReference type="Pfam" id="PF13102"/>
    </source>
</evidence>
<accession>A0A1B1S7Z0</accession>
<evidence type="ECO:0000256" key="1">
    <source>
        <dbReference type="ARBA" id="ARBA00008857"/>
    </source>
</evidence>
<dbReference type="Pfam" id="PF13102">
    <property type="entry name" value="Phage_int_SAM_5"/>
    <property type="match status" value="1"/>
</dbReference>
<dbReference type="PANTHER" id="PTHR30349:SF64">
    <property type="entry name" value="PROPHAGE INTEGRASE INTD-RELATED"/>
    <property type="match status" value="1"/>
</dbReference>
<dbReference type="GeneID" id="65535946"/>
<accession>A0A1Z2XDS4</accession>
<dbReference type="Pfam" id="PF00589">
    <property type="entry name" value="Phage_integrase"/>
    <property type="match status" value="1"/>
</dbReference>
<keyword evidence="3" id="KW-0233">DNA recombination</keyword>
<dbReference type="GO" id="GO:0003677">
    <property type="term" value="F:DNA binding"/>
    <property type="evidence" value="ECO:0007669"/>
    <property type="project" value="UniProtKB-KW"/>
</dbReference>
<dbReference type="InterPro" id="IPR010998">
    <property type="entry name" value="Integrase_recombinase_N"/>
</dbReference>
<dbReference type="InterPro" id="IPR025269">
    <property type="entry name" value="SAM-like_dom"/>
</dbReference>
<evidence type="ECO:0000256" key="2">
    <source>
        <dbReference type="ARBA" id="ARBA00023125"/>
    </source>
</evidence>
<feature type="domain" description="Arm DNA-binding" evidence="6">
    <location>
        <begin position="10"/>
        <end position="62"/>
    </location>
</feature>
<dbReference type="Proteomes" id="UP000186351">
    <property type="component" value="Chromosome"/>
</dbReference>
<feature type="domain" description="Tyr recombinase" evidence="4">
    <location>
        <begin position="203"/>
        <end position="347"/>
    </location>
</feature>
<comment type="similarity">
    <text evidence="1">Belongs to the 'phage' integrase family.</text>
</comment>
<dbReference type="InterPro" id="IPR035386">
    <property type="entry name" value="Arm-DNA-bind_5"/>
</dbReference>
<dbReference type="InterPro" id="IPR002104">
    <property type="entry name" value="Integrase_catalytic"/>
</dbReference>
<evidence type="ECO:0000259" key="4">
    <source>
        <dbReference type="Pfam" id="PF00589"/>
    </source>
</evidence>
<protein>
    <submittedName>
        <fullName evidence="7">Site-specific recombinase</fullName>
    </submittedName>
</protein>
<gene>
    <name evidence="7" type="ORF">A4V02_03680</name>
</gene>
<feature type="domain" description="Phage integrase SAM-like" evidence="5">
    <location>
        <begin position="92"/>
        <end position="185"/>
    </location>
</feature>
<dbReference type="InterPro" id="IPR011010">
    <property type="entry name" value="DNA_brk_join_enz"/>
</dbReference>
<dbReference type="InterPro" id="IPR050090">
    <property type="entry name" value="Tyrosine_recombinase_XerCD"/>
</dbReference>
<dbReference type="Gene3D" id="1.10.443.10">
    <property type="entry name" value="Intergrase catalytic core"/>
    <property type="match status" value="1"/>
</dbReference>
<dbReference type="RefSeq" id="WP_068960273.1">
    <property type="nucleotide sequence ID" value="NZ_CAJTCT010000052.1"/>
</dbReference>